<name>A0AAE0YF25_9GAST</name>
<proteinExistence type="predicted"/>
<organism evidence="1 2">
    <name type="scientific">Elysia crispata</name>
    <name type="common">lettuce slug</name>
    <dbReference type="NCBI Taxonomy" id="231223"/>
    <lineage>
        <taxon>Eukaryota</taxon>
        <taxon>Metazoa</taxon>
        <taxon>Spiralia</taxon>
        <taxon>Lophotrochozoa</taxon>
        <taxon>Mollusca</taxon>
        <taxon>Gastropoda</taxon>
        <taxon>Heterobranchia</taxon>
        <taxon>Euthyneura</taxon>
        <taxon>Panpulmonata</taxon>
        <taxon>Sacoglossa</taxon>
        <taxon>Placobranchoidea</taxon>
        <taxon>Plakobranchidae</taxon>
        <taxon>Elysia</taxon>
    </lineage>
</organism>
<comment type="caution">
    <text evidence="1">The sequence shown here is derived from an EMBL/GenBank/DDBJ whole genome shotgun (WGS) entry which is preliminary data.</text>
</comment>
<evidence type="ECO:0000313" key="1">
    <source>
        <dbReference type="EMBL" id="KAK3742724.1"/>
    </source>
</evidence>
<protein>
    <submittedName>
        <fullName evidence="1">Uncharacterized protein</fullName>
    </submittedName>
</protein>
<dbReference type="Proteomes" id="UP001283361">
    <property type="component" value="Unassembled WGS sequence"/>
</dbReference>
<dbReference type="AlphaFoldDB" id="A0AAE0YF25"/>
<sequence>MYLSRFQLENTKLPTSDWTHLSPDLNTHYIPSNRLAAVGDYCRPASGPRTARPQGLSRVFTAHTDLRTHTHTHTRYKTGSSPTSIE</sequence>
<reference evidence="1" key="1">
    <citation type="journal article" date="2023" name="G3 (Bethesda)">
        <title>A reference genome for the long-term kleptoplast-retaining sea slug Elysia crispata morphotype clarki.</title>
        <authorList>
            <person name="Eastman K.E."/>
            <person name="Pendleton A.L."/>
            <person name="Shaikh M.A."/>
            <person name="Suttiyut T."/>
            <person name="Ogas R."/>
            <person name="Tomko P."/>
            <person name="Gavelis G."/>
            <person name="Widhalm J.R."/>
            <person name="Wisecaver J.H."/>
        </authorList>
    </citation>
    <scope>NUCLEOTIDE SEQUENCE</scope>
    <source>
        <strain evidence="1">ECLA1</strain>
    </source>
</reference>
<evidence type="ECO:0000313" key="2">
    <source>
        <dbReference type="Proteomes" id="UP001283361"/>
    </source>
</evidence>
<keyword evidence="2" id="KW-1185">Reference proteome</keyword>
<gene>
    <name evidence="1" type="ORF">RRG08_025666</name>
</gene>
<dbReference type="EMBL" id="JAWDGP010006345">
    <property type="protein sequence ID" value="KAK3742724.1"/>
    <property type="molecule type" value="Genomic_DNA"/>
</dbReference>
<accession>A0AAE0YF25</accession>